<evidence type="ECO:0000313" key="3">
    <source>
        <dbReference type="Proteomes" id="UP000248688"/>
    </source>
</evidence>
<organism evidence="2 3">
    <name type="scientific">Echinicola strongylocentroti</name>
    <dbReference type="NCBI Taxonomy" id="1795355"/>
    <lineage>
        <taxon>Bacteria</taxon>
        <taxon>Pseudomonadati</taxon>
        <taxon>Bacteroidota</taxon>
        <taxon>Cytophagia</taxon>
        <taxon>Cytophagales</taxon>
        <taxon>Cyclobacteriaceae</taxon>
        <taxon>Echinicola</taxon>
    </lineage>
</organism>
<dbReference type="Proteomes" id="UP000248688">
    <property type="component" value="Chromosome"/>
</dbReference>
<sequence length="65" mass="7658">MKLFLNLVLWTILFVLCWPVALLLLLLYPIIWLLILPFRLLGFAIDLTFSMIAKIFMLPFQAFSK</sequence>
<evidence type="ECO:0000256" key="1">
    <source>
        <dbReference type="SAM" id="Phobius"/>
    </source>
</evidence>
<name>A0A2Z4IQX5_9BACT</name>
<evidence type="ECO:0000313" key="2">
    <source>
        <dbReference type="EMBL" id="AWW33275.1"/>
    </source>
</evidence>
<reference evidence="2 3" key="1">
    <citation type="submission" date="2018-06" db="EMBL/GenBank/DDBJ databases">
        <title>Echinicola strongylocentroti sp. nov., isolated from a sea urchin Strongylocentrotus intermedius.</title>
        <authorList>
            <person name="Bae S.S."/>
        </authorList>
    </citation>
    <scope>NUCLEOTIDE SEQUENCE [LARGE SCALE GENOMIC DNA]</scope>
    <source>
        <strain evidence="2 3">MEBiC08714</strain>
    </source>
</reference>
<keyword evidence="1" id="KW-1133">Transmembrane helix</keyword>
<dbReference type="KEGG" id="est:DN752_20710"/>
<proteinExistence type="predicted"/>
<keyword evidence="3" id="KW-1185">Reference proteome</keyword>
<accession>A0A2Z4IQX5</accession>
<feature type="transmembrane region" description="Helical" evidence="1">
    <location>
        <begin position="41"/>
        <end position="60"/>
    </location>
</feature>
<gene>
    <name evidence="2" type="ORF">DN752_20710</name>
</gene>
<dbReference type="EMBL" id="CP030041">
    <property type="protein sequence ID" value="AWW33275.1"/>
    <property type="molecule type" value="Genomic_DNA"/>
</dbReference>
<keyword evidence="1" id="KW-0472">Membrane</keyword>
<protein>
    <submittedName>
        <fullName evidence="2">Uncharacterized protein</fullName>
    </submittedName>
</protein>
<keyword evidence="1" id="KW-0812">Transmembrane</keyword>
<dbReference type="AlphaFoldDB" id="A0A2Z4IQX5"/>
<feature type="transmembrane region" description="Helical" evidence="1">
    <location>
        <begin position="7"/>
        <end position="35"/>
    </location>
</feature>